<organism evidence="2 3">
    <name type="scientific">Oopsacas minuta</name>
    <dbReference type="NCBI Taxonomy" id="111878"/>
    <lineage>
        <taxon>Eukaryota</taxon>
        <taxon>Metazoa</taxon>
        <taxon>Porifera</taxon>
        <taxon>Hexactinellida</taxon>
        <taxon>Hexasterophora</taxon>
        <taxon>Lyssacinosida</taxon>
        <taxon>Leucopsacidae</taxon>
        <taxon>Oopsacas</taxon>
    </lineage>
</organism>
<proteinExistence type="predicted"/>
<evidence type="ECO:0000256" key="1">
    <source>
        <dbReference type="SAM" id="Phobius"/>
    </source>
</evidence>
<feature type="transmembrane region" description="Helical" evidence="1">
    <location>
        <begin position="108"/>
        <end position="131"/>
    </location>
</feature>
<dbReference type="EMBL" id="JAKMXF010000026">
    <property type="protein sequence ID" value="KAI6660731.1"/>
    <property type="molecule type" value="Genomic_DNA"/>
</dbReference>
<sequence>MLESQLIFQNILSEREKYLEICTGWPKLQWITMESTSKPTKDFKFPSKLDIDSTAYIESTTDRDGDALGVSISQHAILTHTLTLVQSCEYKQGEVIVCTEDVKRGIGLWHGLLACLYAGMIHSIFLIFLGLRSLNLQKTGLDLD</sequence>
<comment type="caution">
    <text evidence="2">The sequence shown here is derived from an EMBL/GenBank/DDBJ whole genome shotgun (WGS) entry which is preliminary data.</text>
</comment>
<keyword evidence="1" id="KW-0472">Membrane</keyword>
<gene>
    <name evidence="2" type="ORF">LOD99_10286</name>
</gene>
<evidence type="ECO:0000313" key="2">
    <source>
        <dbReference type="EMBL" id="KAI6660731.1"/>
    </source>
</evidence>
<dbReference type="Proteomes" id="UP001165289">
    <property type="component" value="Unassembled WGS sequence"/>
</dbReference>
<accession>A0AAV7KLD3</accession>
<dbReference type="AlphaFoldDB" id="A0AAV7KLD3"/>
<dbReference type="PANTHER" id="PTHR22754">
    <property type="entry name" value="DISCO-INTERACTING PROTEIN 2 DIP2 -RELATED"/>
    <property type="match status" value="1"/>
</dbReference>
<evidence type="ECO:0000313" key="3">
    <source>
        <dbReference type="Proteomes" id="UP001165289"/>
    </source>
</evidence>
<reference evidence="2 3" key="1">
    <citation type="journal article" date="2023" name="BMC Biol.">
        <title>The compact genome of the sponge Oopsacas minuta (Hexactinellida) is lacking key metazoan core genes.</title>
        <authorList>
            <person name="Santini S."/>
            <person name="Schenkelaars Q."/>
            <person name="Jourda C."/>
            <person name="Duchesne M."/>
            <person name="Belahbib H."/>
            <person name="Rocher C."/>
            <person name="Selva M."/>
            <person name="Riesgo A."/>
            <person name="Vervoort M."/>
            <person name="Leys S.P."/>
            <person name="Kodjabachian L."/>
            <person name="Le Bivic A."/>
            <person name="Borchiellini C."/>
            <person name="Claverie J.M."/>
            <person name="Renard E."/>
        </authorList>
    </citation>
    <scope>NUCLEOTIDE SEQUENCE [LARGE SCALE GENOMIC DNA]</scope>
    <source>
        <strain evidence="2">SPO-2</strain>
    </source>
</reference>
<dbReference type="SUPFAM" id="SSF56801">
    <property type="entry name" value="Acetyl-CoA synthetase-like"/>
    <property type="match status" value="1"/>
</dbReference>
<dbReference type="InterPro" id="IPR042099">
    <property type="entry name" value="ANL_N_sf"/>
</dbReference>
<name>A0AAV7KLD3_9METZ</name>
<protein>
    <submittedName>
        <fullName evidence="2">Disco-interacting protein 2-like protein C-like</fullName>
    </submittedName>
</protein>
<dbReference type="PANTHER" id="PTHR22754:SF32">
    <property type="entry name" value="DISCO-INTERACTING PROTEIN 2"/>
    <property type="match status" value="1"/>
</dbReference>
<keyword evidence="1" id="KW-1133">Transmembrane helix</keyword>
<keyword evidence="1" id="KW-0812">Transmembrane</keyword>
<keyword evidence="3" id="KW-1185">Reference proteome</keyword>
<dbReference type="Gene3D" id="3.40.50.12780">
    <property type="entry name" value="N-terminal domain of ligase-like"/>
    <property type="match status" value="1"/>
</dbReference>